<evidence type="ECO:0000259" key="1">
    <source>
        <dbReference type="PROSITE" id="PS51733"/>
    </source>
</evidence>
<feature type="domain" description="BPL/LPL catalytic" evidence="1">
    <location>
        <begin position="30"/>
        <end position="64"/>
    </location>
</feature>
<reference evidence="2 3" key="1">
    <citation type="submission" date="2016-11" db="EMBL/GenBank/DDBJ databases">
        <authorList>
            <person name="Jaros S."/>
            <person name="Januszkiewicz K."/>
            <person name="Wedrychowicz H."/>
        </authorList>
    </citation>
    <scope>NUCLEOTIDE SEQUENCE [LARGE SCALE GENOMIC DNA]</scope>
    <source>
        <strain evidence="2 3">DSM 29431</strain>
    </source>
</reference>
<dbReference type="InterPro" id="IPR004143">
    <property type="entry name" value="BPL_LPL_catalytic"/>
</dbReference>
<proteinExistence type="predicted"/>
<sequence length="64" mass="7064">MVQWIITEGLTGYEKAVTDMEARADAIARGEADELIWLLEHPPLYTAGTSAEATDLRDPDRSSD</sequence>
<dbReference type="EMBL" id="FQXC01000001">
    <property type="protein sequence ID" value="SHH00291.1"/>
    <property type="molecule type" value="Genomic_DNA"/>
</dbReference>
<name>A0A1M5PEV6_9RHOB</name>
<dbReference type="PROSITE" id="PS51733">
    <property type="entry name" value="BPL_LPL_CATALYTIC"/>
    <property type="match status" value="1"/>
</dbReference>
<organism evidence="2 3">
    <name type="scientific">Marivita hallyeonensis</name>
    <dbReference type="NCBI Taxonomy" id="996342"/>
    <lineage>
        <taxon>Bacteria</taxon>
        <taxon>Pseudomonadati</taxon>
        <taxon>Pseudomonadota</taxon>
        <taxon>Alphaproteobacteria</taxon>
        <taxon>Rhodobacterales</taxon>
        <taxon>Roseobacteraceae</taxon>
        <taxon>Marivita</taxon>
    </lineage>
</organism>
<protein>
    <recommendedName>
        <fullName evidence="1">BPL/LPL catalytic domain-containing protein</fullName>
    </recommendedName>
</protein>
<dbReference type="STRING" id="996342.SAMN05443551_1271"/>
<gene>
    <name evidence="2" type="ORF">SAMN05443551_1271</name>
</gene>
<dbReference type="SUPFAM" id="SSF55681">
    <property type="entry name" value="Class II aaRS and biotin synthetases"/>
    <property type="match status" value="1"/>
</dbReference>
<dbReference type="Gene3D" id="3.30.930.10">
    <property type="entry name" value="Bira Bifunctional Protein, Domain 2"/>
    <property type="match status" value="1"/>
</dbReference>
<keyword evidence="3" id="KW-1185">Reference proteome</keyword>
<evidence type="ECO:0000313" key="2">
    <source>
        <dbReference type="EMBL" id="SHH00291.1"/>
    </source>
</evidence>
<dbReference type="InterPro" id="IPR045864">
    <property type="entry name" value="aa-tRNA-synth_II/BPL/LPL"/>
</dbReference>
<dbReference type="Proteomes" id="UP000184221">
    <property type="component" value="Unassembled WGS sequence"/>
</dbReference>
<accession>A0A1M5PEV6</accession>
<evidence type="ECO:0000313" key="3">
    <source>
        <dbReference type="Proteomes" id="UP000184221"/>
    </source>
</evidence>
<dbReference type="AlphaFoldDB" id="A0A1M5PEV6"/>